<comment type="caution">
    <text evidence="1">The sequence shown here is derived from an EMBL/GenBank/DDBJ whole genome shotgun (WGS) entry which is preliminary data.</text>
</comment>
<proteinExistence type="predicted"/>
<gene>
    <name evidence="1" type="ORF">LECACI_7A001241</name>
</gene>
<reference evidence="1" key="1">
    <citation type="submission" date="2023-11" db="EMBL/GenBank/DDBJ databases">
        <authorList>
            <person name="Alioto T."/>
            <person name="Alioto T."/>
            <person name="Gomez Garrido J."/>
        </authorList>
    </citation>
    <scope>NUCLEOTIDE SEQUENCE</scope>
</reference>
<dbReference type="AlphaFoldDB" id="A0AAI8YSM5"/>
<organism evidence="1 2">
    <name type="scientific">Lecanosticta acicola</name>
    <dbReference type="NCBI Taxonomy" id="111012"/>
    <lineage>
        <taxon>Eukaryota</taxon>
        <taxon>Fungi</taxon>
        <taxon>Dikarya</taxon>
        <taxon>Ascomycota</taxon>
        <taxon>Pezizomycotina</taxon>
        <taxon>Dothideomycetes</taxon>
        <taxon>Dothideomycetidae</taxon>
        <taxon>Mycosphaerellales</taxon>
        <taxon>Mycosphaerellaceae</taxon>
        <taxon>Lecanosticta</taxon>
    </lineage>
</organism>
<keyword evidence="2" id="KW-1185">Reference proteome</keyword>
<evidence type="ECO:0000313" key="1">
    <source>
        <dbReference type="EMBL" id="CAK3824797.1"/>
    </source>
</evidence>
<protein>
    <submittedName>
        <fullName evidence="1">Uncharacterized protein</fullName>
    </submittedName>
</protein>
<dbReference type="Proteomes" id="UP001296104">
    <property type="component" value="Unassembled WGS sequence"/>
</dbReference>
<name>A0AAI8YSM5_9PEZI</name>
<accession>A0AAI8YSM5</accession>
<sequence length="194" mass="22028">MGTRHLICIYYNGRFVVAQYGQWDGNPEVQGVKVLKFLREPGNLERLKKGIEHIEEVKSDEEIRAFGSHEALSRDTSAKVLEIIAEATPETKVLIFKDLEFVNNTVLCEWAYVVDLDQEVFEVFEGYEGSRSKGERAQSNRFQDVGPLEAEVPILVSSFSFDSLADLPSDGDFVEKVDLRRKVLGLKYDSDECE</sequence>
<evidence type="ECO:0000313" key="2">
    <source>
        <dbReference type="Proteomes" id="UP001296104"/>
    </source>
</evidence>
<dbReference type="EMBL" id="CAVMBE010000004">
    <property type="protein sequence ID" value="CAK3824797.1"/>
    <property type="molecule type" value="Genomic_DNA"/>
</dbReference>